<feature type="transmembrane region" description="Helical" evidence="2">
    <location>
        <begin position="7"/>
        <end position="29"/>
    </location>
</feature>
<dbReference type="GO" id="GO:0055070">
    <property type="term" value="P:copper ion homeostasis"/>
    <property type="evidence" value="ECO:0007669"/>
    <property type="project" value="InterPro"/>
</dbReference>
<accession>A0A1V1I311</accession>
<dbReference type="Pfam" id="PF11382">
    <property type="entry name" value="MctB"/>
    <property type="match status" value="1"/>
</dbReference>
<dbReference type="InterPro" id="IPR021522">
    <property type="entry name" value="MctB"/>
</dbReference>
<evidence type="ECO:0008006" key="5">
    <source>
        <dbReference type="Google" id="ProtNLM"/>
    </source>
</evidence>
<evidence type="ECO:0000256" key="2">
    <source>
        <dbReference type="SAM" id="Phobius"/>
    </source>
</evidence>
<name>A0A1V1I311_9FIRM</name>
<keyword evidence="1" id="KW-0175">Coiled coil</keyword>
<gene>
    <name evidence="3" type="ORF">CRIB_1901</name>
</gene>
<evidence type="ECO:0000313" key="4">
    <source>
        <dbReference type="Proteomes" id="UP000245622"/>
    </source>
</evidence>
<protein>
    <recommendedName>
        <fullName evidence="5">Copper transport outer membrane protein, MctB</fullName>
    </recommendedName>
</protein>
<dbReference type="KEGG" id="ril:CRIB_1901"/>
<reference evidence="3 4" key="1">
    <citation type="submission" date="2014-04" db="EMBL/GenBank/DDBJ databases">
        <authorList>
            <person name="Hornung B.V."/>
        </authorList>
    </citation>
    <scope>NUCLEOTIDE SEQUENCE [LARGE SCALE GENOMIC DNA]</scope>
    <source>
        <strain evidence="3 4">CRIB</strain>
    </source>
</reference>
<keyword evidence="2" id="KW-1133">Transmembrane helix</keyword>
<organism evidence="3 4">
    <name type="scientific">Romboutsia ilealis</name>
    <dbReference type="NCBI Taxonomy" id="1115758"/>
    <lineage>
        <taxon>Bacteria</taxon>
        <taxon>Bacillati</taxon>
        <taxon>Bacillota</taxon>
        <taxon>Clostridia</taxon>
        <taxon>Peptostreptococcales</taxon>
        <taxon>Peptostreptococcaceae</taxon>
        <taxon>Romboutsia</taxon>
    </lineage>
</organism>
<dbReference type="AlphaFoldDB" id="A0A1V1I311"/>
<evidence type="ECO:0000256" key="1">
    <source>
        <dbReference type="SAM" id="Coils"/>
    </source>
</evidence>
<keyword evidence="2" id="KW-0472">Membrane</keyword>
<keyword evidence="4" id="KW-1185">Reference proteome</keyword>
<dbReference type="RefSeq" id="WP_180702017.1">
    <property type="nucleotide sequence ID" value="NZ_CAJUCR010000004.1"/>
</dbReference>
<keyword evidence="2" id="KW-0812">Transmembrane</keyword>
<feature type="coiled-coil region" evidence="1">
    <location>
        <begin position="43"/>
        <end position="70"/>
    </location>
</feature>
<sequence>MHINMKYYIVSIGAIFISLGIGILVGYNLNYDQELSKQQASVISDLDKKFDSLKVTNDNLEKSLADLSDDYDEAITFINDNINSLVGERLTDKNIGIISTNQENDYTQEIDDIITTANGKVAFDIILNNNIFNEKKIEEVADKLNIDIKSTKDIMIYIEQALSENNASERLKKLEDLDMIKINSLNENYQSYDSVVIAGGNNGKSDEGQYENIDKILIETLKDKEKNIVGVQQSNTKFSYVDLYSNDKVTTIDNVDEGIGKLSLVMVLQDSSIAGKFGKLEGSDSIIPFKK</sequence>
<evidence type="ECO:0000313" key="3">
    <source>
        <dbReference type="EMBL" id="CED94507.1"/>
    </source>
</evidence>
<dbReference type="GeneID" id="82205927"/>
<dbReference type="GO" id="GO:0016020">
    <property type="term" value="C:membrane"/>
    <property type="evidence" value="ECO:0007669"/>
    <property type="project" value="InterPro"/>
</dbReference>
<proteinExistence type="predicted"/>
<dbReference type="Proteomes" id="UP000245622">
    <property type="component" value="Chromosome 1"/>
</dbReference>
<dbReference type="EMBL" id="LN555523">
    <property type="protein sequence ID" value="CED94507.1"/>
    <property type="molecule type" value="Genomic_DNA"/>
</dbReference>